<keyword evidence="6" id="KW-0479">Metal-binding</keyword>
<evidence type="ECO:0000256" key="10">
    <source>
        <dbReference type="ARBA" id="ARBA00032441"/>
    </source>
</evidence>
<proteinExistence type="inferred from homology"/>
<dbReference type="InterPro" id="IPR003442">
    <property type="entry name" value="T6A_TsaE"/>
</dbReference>
<dbReference type="PANTHER" id="PTHR33540:SF2">
    <property type="entry name" value="TRNA THREONYLCARBAMOYLADENOSINE BIOSYNTHESIS PROTEIN TSAE"/>
    <property type="match status" value="1"/>
</dbReference>
<dbReference type="Pfam" id="PF02367">
    <property type="entry name" value="TsaE"/>
    <property type="match status" value="1"/>
</dbReference>
<name>A0A401G396_9BACT</name>
<evidence type="ECO:0000256" key="5">
    <source>
        <dbReference type="ARBA" id="ARBA00022694"/>
    </source>
</evidence>
<evidence type="ECO:0000256" key="6">
    <source>
        <dbReference type="ARBA" id="ARBA00022723"/>
    </source>
</evidence>
<dbReference type="AlphaFoldDB" id="A0A401G396"/>
<reference evidence="12" key="2">
    <citation type="submission" date="2019-01" db="EMBL/GenBank/DDBJ databases">
        <title>Genome sequence of Desulfonema ishimotonii strain Tokyo 01.</title>
        <authorList>
            <person name="Fukui M."/>
        </authorList>
    </citation>
    <scope>NUCLEOTIDE SEQUENCE [LARGE SCALE GENOMIC DNA]</scope>
    <source>
        <strain evidence="12">Tokyo 01</strain>
    </source>
</reference>
<keyword evidence="12" id="KW-1185">Reference proteome</keyword>
<dbReference type="InterPro" id="IPR027417">
    <property type="entry name" value="P-loop_NTPase"/>
</dbReference>
<keyword evidence="5" id="KW-0819">tRNA processing</keyword>
<dbReference type="Gene3D" id="3.40.50.300">
    <property type="entry name" value="P-loop containing nucleotide triphosphate hydrolases"/>
    <property type="match status" value="1"/>
</dbReference>
<keyword evidence="4" id="KW-0963">Cytoplasm</keyword>
<protein>
    <recommendedName>
        <fullName evidence="3">tRNA threonylcarbamoyladenosine biosynthesis protein TsaE</fullName>
    </recommendedName>
    <alternativeName>
        <fullName evidence="10">t(6)A37 threonylcarbamoyladenosine biosynthesis protein TsaE</fullName>
    </alternativeName>
</protein>
<evidence type="ECO:0000256" key="7">
    <source>
        <dbReference type="ARBA" id="ARBA00022741"/>
    </source>
</evidence>
<evidence type="ECO:0000313" key="11">
    <source>
        <dbReference type="EMBL" id="GBC63718.1"/>
    </source>
</evidence>
<dbReference type="GO" id="GO:0005737">
    <property type="term" value="C:cytoplasm"/>
    <property type="evidence" value="ECO:0007669"/>
    <property type="project" value="UniProtKB-SubCell"/>
</dbReference>
<evidence type="ECO:0000256" key="4">
    <source>
        <dbReference type="ARBA" id="ARBA00022490"/>
    </source>
</evidence>
<keyword evidence="9" id="KW-0460">Magnesium</keyword>
<comment type="caution">
    <text evidence="11">The sequence shown here is derived from an EMBL/GenBank/DDBJ whole genome shotgun (WGS) entry which is preliminary data.</text>
</comment>
<gene>
    <name evidence="11" type="ORF">DENIS_4716</name>
</gene>
<reference evidence="12" key="1">
    <citation type="submission" date="2017-11" db="EMBL/GenBank/DDBJ databases">
        <authorList>
            <person name="Watanabe M."/>
            <person name="Kojima H."/>
        </authorList>
    </citation>
    <scope>NUCLEOTIDE SEQUENCE [LARGE SCALE GENOMIC DNA]</scope>
    <source>
        <strain evidence="12">Tokyo 01</strain>
    </source>
</reference>
<organism evidence="11 12">
    <name type="scientific">Desulfonema ishimotonii</name>
    <dbReference type="NCBI Taxonomy" id="45657"/>
    <lineage>
        <taxon>Bacteria</taxon>
        <taxon>Pseudomonadati</taxon>
        <taxon>Thermodesulfobacteriota</taxon>
        <taxon>Desulfobacteria</taxon>
        <taxon>Desulfobacterales</taxon>
        <taxon>Desulfococcaceae</taxon>
        <taxon>Desulfonema</taxon>
    </lineage>
</organism>
<evidence type="ECO:0000256" key="8">
    <source>
        <dbReference type="ARBA" id="ARBA00022840"/>
    </source>
</evidence>
<sequence length="167" mass="18309">MNRQSVNITTRSPEETRALAEAIGRILTPGTVIALKGDLGSGKTAFVQGLAKGLDVPEGYYVTSPTYTLINEYPGRYPLCHADLYRLEAGVDFEEIGLYDVLGGDGVVAVEWPERLHPGALADYLAVRLEITGERSRQICITAYGLRADNLLNGIEKISREKLKQWG</sequence>
<dbReference type="EMBL" id="BEXT01000001">
    <property type="protein sequence ID" value="GBC63718.1"/>
    <property type="molecule type" value="Genomic_DNA"/>
</dbReference>
<dbReference type="GO" id="GO:0005524">
    <property type="term" value="F:ATP binding"/>
    <property type="evidence" value="ECO:0007669"/>
    <property type="project" value="UniProtKB-KW"/>
</dbReference>
<dbReference type="RefSeq" id="WP_124330760.1">
    <property type="nucleotide sequence ID" value="NZ_BEXT01000001.1"/>
</dbReference>
<accession>A0A401G396</accession>
<dbReference type="NCBIfam" id="TIGR00150">
    <property type="entry name" value="T6A_YjeE"/>
    <property type="match status" value="1"/>
</dbReference>
<comment type="subcellular location">
    <subcellularLocation>
        <location evidence="1">Cytoplasm</location>
    </subcellularLocation>
</comment>
<evidence type="ECO:0000256" key="2">
    <source>
        <dbReference type="ARBA" id="ARBA00007599"/>
    </source>
</evidence>
<keyword evidence="7" id="KW-0547">Nucleotide-binding</keyword>
<dbReference type="OrthoDB" id="9799110at2"/>
<dbReference type="GO" id="GO:0046872">
    <property type="term" value="F:metal ion binding"/>
    <property type="evidence" value="ECO:0007669"/>
    <property type="project" value="UniProtKB-KW"/>
</dbReference>
<evidence type="ECO:0000256" key="3">
    <source>
        <dbReference type="ARBA" id="ARBA00019010"/>
    </source>
</evidence>
<dbReference type="GO" id="GO:0002949">
    <property type="term" value="P:tRNA threonylcarbamoyladenosine modification"/>
    <property type="evidence" value="ECO:0007669"/>
    <property type="project" value="InterPro"/>
</dbReference>
<evidence type="ECO:0000313" key="12">
    <source>
        <dbReference type="Proteomes" id="UP000288096"/>
    </source>
</evidence>
<dbReference type="PANTHER" id="PTHR33540">
    <property type="entry name" value="TRNA THREONYLCARBAMOYLADENOSINE BIOSYNTHESIS PROTEIN TSAE"/>
    <property type="match status" value="1"/>
</dbReference>
<dbReference type="Proteomes" id="UP000288096">
    <property type="component" value="Unassembled WGS sequence"/>
</dbReference>
<evidence type="ECO:0000256" key="9">
    <source>
        <dbReference type="ARBA" id="ARBA00022842"/>
    </source>
</evidence>
<evidence type="ECO:0000256" key="1">
    <source>
        <dbReference type="ARBA" id="ARBA00004496"/>
    </source>
</evidence>
<comment type="similarity">
    <text evidence="2">Belongs to the TsaE family.</text>
</comment>
<dbReference type="SUPFAM" id="SSF52540">
    <property type="entry name" value="P-loop containing nucleoside triphosphate hydrolases"/>
    <property type="match status" value="1"/>
</dbReference>
<keyword evidence="8" id="KW-0067">ATP-binding</keyword>